<dbReference type="Pfam" id="PF13505">
    <property type="entry name" value="OMP_b-brl"/>
    <property type="match status" value="1"/>
</dbReference>
<evidence type="ECO:0000256" key="2">
    <source>
        <dbReference type="SAM" id="SignalP"/>
    </source>
</evidence>
<organism evidence="4 5">
    <name type="scientific">Aliivibrio finisterrensis</name>
    <dbReference type="NCBI Taxonomy" id="511998"/>
    <lineage>
        <taxon>Bacteria</taxon>
        <taxon>Pseudomonadati</taxon>
        <taxon>Pseudomonadota</taxon>
        <taxon>Gammaproteobacteria</taxon>
        <taxon>Vibrionales</taxon>
        <taxon>Vibrionaceae</taxon>
        <taxon>Aliivibrio</taxon>
    </lineage>
</organism>
<dbReference type="AlphaFoldDB" id="A0A6N6RNN7"/>
<dbReference type="Proteomes" id="UP000434870">
    <property type="component" value="Unassembled WGS sequence"/>
</dbReference>
<feature type="signal peptide" evidence="2">
    <location>
        <begin position="1"/>
        <end position="26"/>
    </location>
</feature>
<dbReference type="EMBL" id="WBVP01000046">
    <property type="protein sequence ID" value="KAB2823053.1"/>
    <property type="molecule type" value="Genomic_DNA"/>
</dbReference>
<evidence type="ECO:0000313" key="5">
    <source>
        <dbReference type="Proteomes" id="UP000434870"/>
    </source>
</evidence>
<evidence type="ECO:0000256" key="1">
    <source>
        <dbReference type="ARBA" id="ARBA00022729"/>
    </source>
</evidence>
<name>A0A6N6RNN7_9GAMM</name>
<evidence type="ECO:0000313" key="4">
    <source>
        <dbReference type="EMBL" id="KAB2823053.1"/>
    </source>
</evidence>
<dbReference type="InterPro" id="IPR011250">
    <property type="entry name" value="OMP/PagP_B-barrel"/>
</dbReference>
<protein>
    <submittedName>
        <fullName evidence="4">Porin family protein</fullName>
    </submittedName>
</protein>
<reference evidence="4 5" key="1">
    <citation type="submission" date="2019-09" db="EMBL/GenBank/DDBJ databases">
        <title>Genome of Aliivibrio finisterrensis LMG 23869 (type strain).</title>
        <authorList>
            <person name="Bowman J.P."/>
        </authorList>
    </citation>
    <scope>NUCLEOTIDE SEQUENCE [LARGE SCALE GENOMIC DNA]</scope>
    <source>
        <strain evidence="4 5">LMG 23869</strain>
    </source>
</reference>
<evidence type="ECO:0000259" key="3">
    <source>
        <dbReference type="Pfam" id="PF13505"/>
    </source>
</evidence>
<proteinExistence type="predicted"/>
<feature type="chain" id="PRO_5026928713" evidence="2">
    <location>
        <begin position="27"/>
        <end position="166"/>
    </location>
</feature>
<accession>A0A6N6RNN7</accession>
<feature type="domain" description="Outer membrane protein beta-barrel" evidence="3">
    <location>
        <begin position="14"/>
        <end position="165"/>
    </location>
</feature>
<dbReference type="RefSeq" id="WP_151656876.1">
    <property type="nucleotide sequence ID" value="NZ_WBVP01000046.1"/>
</dbReference>
<sequence>MKKITLLTICVFSLAPGLSIAQSAQAYLGGSYEHGNVKIGSHNTNMDGIKFQAAAEQDWGNIKGTAATLSNHDADYDNYTLAIEKPFNIQQSNFFIAPEVGATYSRYKDNHYNESDFGPMLGASVGYNINTNFQLISNYNHSFGMKSSQDNIDEDSMSIGLNYRFK</sequence>
<dbReference type="Gene3D" id="2.40.160.20">
    <property type="match status" value="1"/>
</dbReference>
<dbReference type="InterPro" id="IPR027385">
    <property type="entry name" value="Beta-barrel_OMP"/>
</dbReference>
<comment type="caution">
    <text evidence="4">The sequence shown here is derived from an EMBL/GenBank/DDBJ whole genome shotgun (WGS) entry which is preliminary data.</text>
</comment>
<gene>
    <name evidence="4" type="ORF">F8B77_17185</name>
</gene>
<keyword evidence="1 2" id="KW-0732">Signal</keyword>
<dbReference type="SUPFAM" id="SSF56925">
    <property type="entry name" value="OMPA-like"/>
    <property type="match status" value="1"/>
</dbReference>